<evidence type="ECO:0000313" key="4">
    <source>
        <dbReference type="Proteomes" id="UP000505210"/>
    </source>
</evidence>
<name>A0A6M8BJJ7_9CYAN</name>
<evidence type="ECO:0000313" key="3">
    <source>
        <dbReference type="EMBL" id="QKD85097.1"/>
    </source>
</evidence>
<dbReference type="Pfam" id="PF13767">
    <property type="entry name" value="DUF4168"/>
    <property type="match status" value="1"/>
</dbReference>
<feature type="compositionally biased region" description="Low complexity" evidence="1">
    <location>
        <begin position="1"/>
        <end position="16"/>
    </location>
</feature>
<dbReference type="InterPro" id="IPR025433">
    <property type="entry name" value="DUF4168"/>
</dbReference>
<feature type="domain" description="DUF4168" evidence="2">
    <location>
        <begin position="36"/>
        <end position="111"/>
    </location>
</feature>
<feature type="region of interest" description="Disordered" evidence="1">
    <location>
        <begin position="1"/>
        <end position="33"/>
    </location>
</feature>
<organism evidence="3 4">
    <name type="scientific">Thermoleptolyngbya sichuanensis A183</name>
    <dbReference type="NCBI Taxonomy" id="2737172"/>
    <lineage>
        <taxon>Bacteria</taxon>
        <taxon>Bacillati</taxon>
        <taxon>Cyanobacteriota</taxon>
        <taxon>Cyanophyceae</taxon>
        <taxon>Oculatellales</taxon>
        <taxon>Oculatellaceae</taxon>
        <taxon>Thermoleptolyngbya</taxon>
        <taxon>Thermoleptolyngbya sichuanensis</taxon>
    </lineage>
</organism>
<evidence type="ECO:0000256" key="1">
    <source>
        <dbReference type="SAM" id="MobiDB-lite"/>
    </source>
</evidence>
<proteinExistence type="predicted"/>
<evidence type="ECO:0000259" key="2">
    <source>
        <dbReference type="Pfam" id="PF13767"/>
    </source>
</evidence>
<keyword evidence="4" id="KW-1185">Reference proteome</keyword>
<reference evidence="3 4" key="1">
    <citation type="submission" date="2020-05" db="EMBL/GenBank/DDBJ databases">
        <title>Complete genome sequence of of a novel Thermoleptolyngbya strain isolated from hot springs of Ganzi, Sichuan China.</title>
        <authorList>
            <person name="Tang J."/>
            <person name="Daroch M."/>
            <person name="Li L."/>
            <person name="Waleron K."/>
            <person name="Waleron M."/>
            <person name="Waleron M."/>
        </authorList>
    </citation>
    <scope>NUCLEOTIDE SEQUENCE [LARGE SCALE GENOMIC DNA]</scope>
    <source>
        <strain evidence="3 4">PKUAC-SCTA183</strain>
    </source>
</reference>
<dbReference type="Proteomes" id="UP000505210">
    <property type="component" value="Chromosome"/>
</dbReference>
<dbReference type="AlphaFoldDB" id="A0A6M8BJJ7"/>
<sequence length="121" mass="13288">MGAAAGNAAELAPQAGTPAPIDQPLPPTSLSAEDISTEKVHQFVQAYLKVLKLVESREGELQAAETQLESQRVQQEVELEALRLIEAAGLTQREYLQLLGLANTDLEFRERMVAQLQEMMD</sequence>
<dbReference type="EMBL" id="CP053661">
    <property type="protein sequence ID" value="QKD85097.1"/>
    <property type="molecule type" value="Genomic_DNA"/>
</dbReference>
<protein>
    <submittedName>
        <fullName evidence="3">DUF4168 domain-containing protein</fullName>
    </submittedName>
</protein>
<dbReference type="KEGG" id="theu:HPC62_20220"/>
<gene>
    <name evidence="3" type="ORF">HPC62_20220</name>
</gene>
<accession>A0A6M8BJJ7</accession>